<name>A0A382UB61_9ZZZZ</name>
<accession>A0A382UB61</accession>
<gene>
    <name evidence="1" type="ORF">METZ01_LOCUS383855</name>
</gene>
<reference evidence="1" key="1">
    <citation type="submission" date="2018-05" db="EMBL/GenBank/DDBJ databases">
        <authorList>
            <person name="Lanie J.A."/>
            <person name="Ng W.-L."/>
            <person name="Kazmierczak K.M."/>
            <person name="Andrzejewski T.M."/>
            <person name="Davidsen T.M."/>
            <person name="Wayne K.J."/>
            <person name="Tettelin H."/>
            <person name="Glass J.I."/>
            <person name="Rusch D."/>
            <person name="Podicherti R."/>
            <person name="Tsui H.-C.T."/>
            <person name="Winkler M.E."/>
        </authorList>
    </citation>
    <scope>NUCLEOTIDE SEQUENCE</scope>
</reference>
<organism evidence="1">
    <name type="scientific">marine metagenome</name>
    <dbReference type="NCBI Taxonomy" id="408172"/>
    <lineage>
        <taxon>unclassified sequences</taxon>
        <taxon>metagenomes</taxon>
        <taxon>ecological metagenomes</taxon>
    </lineage>
</organism>
<protein>
    <submittedName>
        <fullName evidence="1">Uncharacterized protein</fullName>
    </submittedName>
</protein>
<dbReference type="AlphaFoldDB" id="A0A382UB61"/>
<evidence type="ECO:0000313" key="1">
    <source>
        <dbReference type="EMBL" id="SVD31001.1"/>
    </source>
</evidence>
<sequence length="83" mass="9191">MAWAVVRGSSQDGSNGNEIWEYENGATAAHTYTDAPGTYSGGIRSFDPPGATPVQKTYARCRKTGETVERGELSWNYFEERRP</sequence>
<dbReference type="EMBL" id="UINC01142582">
    <property type="protein sequence ID" value="SVD31001.1"/>
    <property type="molecule type" value="Genomic_DNA"/>
</dbReference>
<proteinExistence type="predicted"/>